<evidence type="ECO:0000256" key="2">
    <source>
        <dbReference type="ARBA" id="ARBA00006275"/>
    </source>
</evidence>
<evidence type="ECO:0000313" key="10">
    <source>
        <dbReference type="Proteomes" id="UP000297149"/>
    </source>
</evidence>
<evidence type="ECO:0000256" key="1">
    <source>
        <dbReference type="ARBA" id="ARBA00004442"/>
    </source>
</evidence>
<dbReference type="AlphaFoldDB" id="A0A4P7W3I9"/>
<evidence type="ECO:0000256" key="4">
    <source>
        <dbReference type="ARBA" id="ARBA00023136"/>
    </source>
</evidence>
<dbReference type="Pfam" id="PF07980">
    <property type="entry name" value="SusD_RagB"/>
    <property type="match status" value="1"/>
</dbReference>
<comment type="similarity">
    <text evidence="2">Belongs to the SusD family.</text>
</comment>
<dbReference type="KEGG" id="ddb:E7747_09730"/>
<feature type="chain" id="PRO_5020638564" evidence="6">
    <location>
        <begin position="22"/>
        <end position="536"/>
    </location>
</feature>
<dbReference type="Gene3D" id="1.25.40.390">
    <property type="match status" value="1"/>
</dbReference>
<keyword evidence="3 6" id="KW-0732">Signal</keyword>
<feature type="signal peptide" evidence="6">
    <location>
        <begin position="1"/>
        <end position="21"/>
    </location>
</feature>
<keyword evidence="10" id="KW-1185">Reference proteome</keyword>
<dbReference type="Pfam" id="PF14322">
    <property type="entry name" value="SusD-like_3"/>
    <property type="match status" value="1"/>
</dbReference>
<feature type="domain" description="RagB/SusD" evidence="7">
    <location>
        <begin position="379"/>
        <end position="492"/>
    </location>
</feature>
<dbReference type="InterPro" id="IPR012944">
    <property type="entry name" value="SusD_RagB_dom"/>
</dbReference>
<feature type="domain" description="SusD-like N-terminal" evidence="8">
    <location>
        <begin position="92"/>
        <end position="250"/>
    </location>
</feature>
<evidence type="ECO:0000256" key="3">
    <source>
        <dbReference type="ARBA" id="ARBA00022729"/>
    </source>
</evidence>
<evidence type="ECO:0000313" key="9">
    <source>
        <dbReference type="EMBL" id="QCD42534.1"/>
    </source>
</evidence>
<sequence length="536" mass="60596">MKAIFKSTLLLAVASSLTFSSCIEEVYPTSNVTQDQLESSVKAGEAMMYAMSGFMVNWNTTGADWHGDFGYSSMMHIRDCMTGDMSVLGIGLNYNQWSNYTQIVYLGQNYASVQRIWNYYTQQVLACNKALGIYHADVEDDYSKGARATALTFRAMTYLDMARWYEFLPNNNTSAVNIDGNDVTNLTVPIVTENTTEEEARNNPRATRQEMFDFLLADLLYAEQYISNVSYGTRLLPDLGCVYGLLARLYTWVEDYPKAAEYADKAIKASGCTPLTQDAWTNPKSGFNSMDNSSWMWGLKFEKENDAVGTGICNWTSMMSPEAEYGYAAVGACPIIDANMYARISDTDFRKLSWITPGVTSLVNDFPLINEEDRGYYVNYFPYGTIKFRPGAGNGTDPNEGSATAVPVMRVEEMWFIYIEALAHTNPAQGKQELEKFMQTYRDPNYTCSASSLDEVVEEIVFQKRVELWGEGQALWDIKRLNYSVVRDYEGTNFYEDSRKNTVGRPAWMNMVIVQTEGNNNQAVAKWNNPDIPDNY</sequence>
<evidence type="ECO:0000259" key="8">
    <source>
        <dbReference type="Pfam" id="PF14322"/>
    </source>
</evidence>
<dbReference type="Proteomes" id="UP000297149">
    <property type="component" value="Chromosome"/>
</dbReference>
<name>A0A4P7W3I9_9BACT</name>
<dbReference type="SUPFAM" id="SSF48452">
    <property type="entry name" value="TPR-like"/>
    <property type="match status" value="1"/>
</dbReference>
<comment type="subcellular location">
    <subcellularLocation>
        <location evidence="1">Cell outer membrane</location>
    </subcellularLocation>
</comment>
<keyword evidence="4" id="KW-0472">Membrane</keyword>
<protein>
    <submittedName>
        <fullName evidence="9">RagB/SusD family nutrient uptake outer membrane protein</fullName>
    </submittedName>
</protein>
<dbReference type="PROSITE" id="PS51257">
    <property type="entry name" value="PROKAR_LIPOPROTEIN"/>
    <property type="match status" value="1"/>
</dbReference>
<keyword evidence="5" id="KW-0998">Cell outer membrane</keyword>
<organism evidence="9 10">
    <name type="scientific">Duncaniella dubosii</name>
    <dbReference type="NCBI Taxonomy" id="2518971"/>
    <lineage>
        <taxon>Bacteria</taxon>
        <taxon>Pseudomonadati</taxon>
        <taxon>Bacteroidota</taxon>
        <taxon>Bacteroidia</taxon>
        <taxon>Bacteroidales</taxon>
        <taxon>Muribaculaceae</taxon>
        <taxon>Duncaniella</taxon>
    </lineage>
</organism>
<dbReference type="EMBL" id="CP039396">
    <property type="protein sequence ID" value="QCD42534.1"/>
    <property type="molecule type" value="Genomic_DNA"/>
</dbReference>
<dbReference type="InterPro" id="IPR033985">
    <property type="entry name" value="SusD-like_N"/>
</dbReference>
<evidence type="ECO:0000256" key="5">
    <source>
        <dbReference type="ARBA" id="ARBA00023237"/>
    </source>
</evidence>
<proteinExistence type="inferred from homology"/>
<evidence type="ECO:0000256" key="6">
    <source>
        <dbReference type="SAM" id="SignalP"/>
    </source>
</evidence>
<dbReference type="GO" id="GO:0009279">
    <property type="term" value="C:cell outer membrane"/>
    <property type="evidence" value="ECO:0007669"/>
    <property type="project" value="UniProtKB-SubCell"/>
</dbReference>
<evidence type="ECO:0000259" key="7">
    <source>
        <dbReference type="Pfam" id="PF07980"/>
    </source>
</evidence>
<dbReference type="InterPro" id="IPR011990">
    <property type="entry name" value="TPR-like_helical_dom_sf"/>
</dbReference>
<dbReference type="RefSeq" id="WP_136415666.1">
    <property type="nucleotide sequence ID" value="NZ_CAXHQF010000146.1"/>
</dbReference>
<accession>A0A4P7W3I9</accession>
<reference evidence="10" key="1">
    <citation type="submission" date="2019-02" db="EMBL/GenBank/DDBJ databases">
        <title>Isolation and identification of novel species under the genus Muribaculum.</title>
        <authorList>
            <person name="Miyake S."/>
            <person name="Ding Y."/>
            <person name="Low A."/>
            <person name="Soh M."/>
            <person name="Seedorf H."/>
        </authorList>
    </citation>
    <scope>NUCLEOTIDE SEQUENCE [LARGE SCALE GENOMIC DNA]</scope>
    <source>
        <strain evidence="10">H5</strain>
    </source>
</reference>
<gene>
    <name evidence="9" type="ORF">E7747_09730</name>
</gene>